<evidence type="ECO:0000313" key="4">
    <source>
        <dbReference type="Proteomes" id="UP001610432"/>
    </source>
</evidence>
<dbReference type="Proteomes" id="UP001610432">
    <property type="component" value="Unassembled WGS sequence"/>
</dbReference>
<feature type="signal peptide" evidence="1">
    <location>
        <begin position="1"/>
        <end position="20"/>
    </location>
</feature>
<dbReference type="InterPro" id="IPR017853">
    <property type="entry name" value="GH"/>
</dbReference>
<keyword evidence="1" id="KW-0732">Signal</keyword>
<protein>
    <recommendedName>
        <fullName evidence="2">Asl1-like glycosyl hydrolase catalytic domain-containing protein</fullName>
    </recommendedName>
</protein>
<gene>
    <name evidence="3" type="ORF">BJX67DRAFT_379094</name>
</gene>
<evidence type="ECO:0000259" key="2">
    <source>
        <dbReference type="Pfam" id="PF11790"/>
    </source>
</evidence>
<dbReference type="InterPro" id="IPR024655">
    <property type="entry name" value="Asl1_glyco_hydro_catalytic"/>
</dbReference>
<dbReference type="InterPro" id="IPR053183">
    <property type="entry name" value="ASL1"/>
</dbReference>
<feature type="domain" description="Asl1-like glycosyl hydrolase catalytic" evidence="2">
    <location>
        <begin position="23"/>
        <end position="264"/>
    </location>
</feature>
<dbReference type="Pfam" id="PF11790">
    <property type="entry name" value="Glyco_hydro_cc"/>
    <property type="match status" value="1"/>
</dbReference>
<evidence type="ECO:0000313" key="3">
    <source>
        <dbReference type="EMBL" id="KAL2869544.1"/>
    </source>
</evidence>
<dbReference type="GeneID" id="98147566"/>
<dbReference type="PANTHER" id="PTHR34154">
    <property type="entry name" value="ALKALI-SENSITIVE LINKAGE PROTEIN 1"/>
    <property type="match status" value="1"/>
</dbReference>
<keyword evidence="4" id="KW-1185">Reference proteome</keyword>
<dbReference type="Gene3D" id="3.20.20.80">
    <property type="entry name" value="Glycosidases"/>
    <property type="match status" value="1"/>
</dbReference>
<proteinExistence type="predicted"/>
<name>A0ABR4LYE5_9EURO</name>
<sequence length="267" mass="29353">MASLLLTTVLASTTLGQATGKRGLAYNNDNPSKDAVYANLFKGNEKVSWAYDWGYPAWNLDPSFEFVPMLWGLPSGAAGEWTDAVQTPGVVNILGFNEPDLTYDASSNILPADAAAGYIEYIQPFAGTVRIGSPSVLWNNEGPSSGGPYNSTVWTEFFLGNCTGCQLDFLAIHWYQDCFAADGQKGADWFIGNVTNAHETLDLPIWVTEFECYGEEDEQIAFLEEVLPWMDGQEYVERYAYFGAFPKYLINEAGDGLSDLGRAYATI</sequence>
<dbReference type="EMBL" id="JBFXLQ010000009">
    <property type="protein sequence ID" value="KAL2869544.1"/>
    <property type="molecule type" value="Genomic_DNA"/>
</dbReference>
<feature type="chain" id="PRO_5046656428" description="Asl1-like glycosyl hydrolase catalytic domain-containing protein" evidence="1">
    <location>
        <begin position="21"/>
        <end position="267"/>
    </location>
</feature>
<accession>A0ABR4LYE5</accession>
<dbReference type="SUPFAM" id="SSF51445">
    <property type="entry name" value="(Trans)glycosidases"/>
    <property type="match status" value="1"/>
</dbReference>
<comment type="caution">
    <text evidence="3">The sequence shown here is derived from an EMBL/GenBank/DDBJ whole genome shotgun (WGS) entry which is preliminary data.</text>
</comment>
<evidence type="ECO:0000256" key="1">
    <source>
        <dbReference type="SAM" id="SignalP"/>
    </source>
</evidence>
<reference evidence="3 4" key="1">
    <citation type="submission" date="2024-07" db="EMBL/GenBank/DDBJ databases">
        <title>Section-level genome sequencing and comparative genomics of Aspergillus sections Usti and Cavernicolus.</title>
        <authorList>
            <consortium name="Lawrence Berkeley National Laboratory"/>
            <person name="Nybo J.L."/>
            <person name="Vesth T.C."/>
            <person name="Theobald S."/>
            <person name="Frisvad J.C."/>
            <person name="Larsen T.O."/>
            <person name="Kjaerboelling I."/>
            <person name="Rothschild-Mancinelli K."/>
            <person name="Lyhne E.K."/>
            <person name="Kogle M.E."/>
            <person name="Barry K."/>
            <person name="Clum A."/>
            <person name="Na H."/>
            <person name="Ledsgaard L."/>
            <person name="Lin J."/>
            <person name="Lipzen A."/>
            <person name="Kuo A."/>
            <person name="Riley R."/>
            <person name="Mondo S."/>
            <person name="Labutti K."/>
            <person name="Haridas S."/>
            <person name="Pangalinan J."/>
            <person name="Salamov A.A."/>
            <person name="Simmons B.A."/>
            <person name="Magnuson J.K."/>
            <person name="Chen J."/>
            <person name="Drula E."/>
            <person name="Henrissat B."/>
            <person name="Wiebenga A."/>
            <person name="Lubbers R.J."/>
            <person name="Gomes A.C."/>
            <person name="Macurrencykelacurrency M.R."/>
            <person name="Stajich J."/>
            <person name="Grigoriev I.V."/>
            <person name="Mortensen U.H."/>
            <person name="De Vries R.P."/>
            <person name="Baker S.E."/>
            <person name="Andersen M.R."/>
        </authorList>
    </citation>
    <scope>NUCLEOTIDE SEQUENCE [LARGE SCALE GENOMIC DNA]</scope>
    <source>
        <strain evidence="3 4">CBS 449.75</strain>
    </source>
</reference>
<dbReference type="PANTHER" id="PTHR34154:SF13">
    <property type="entry name" value="ASL1-LIKE GLYCOSYL HYDROLASE CATALYTIC DOMAIN-CONTAINING PROTEIN"/>
    <property type="match status" value="1"/>
</dbReference>
<organism evidence="3 4">
    <name type="scientific">Aspergillus lucknowensis</name>
    <dbReference type="NCBI Taxonomy" id="176173"/>
    <lineage>
        <taxon>Eukaryota</taxon>
        <taxon>Fungi</taxon>
        <taxon>Dikarya</taxon>
        <taxon>Ascomycota</taxon>
        <taxon>Pezizomycotina</taxon>
        <taxon>Eurotiomycetes</taxon>
        <taxon>Eurotiomycetidae</taxon>
        <taxon>Eurotiales</taxon>
        <taxon>Aspergillaceae</taxon>
        <taxon>Aspergillus</taxon>
        <taxon>Aspergillus subgen. Nidulantes</taxon>
    </lineage>
</organism>
<dbReference type="RefSeq" id="XP_070888523.1">
    <property type="nucleotide sequence ID" value="XM_071032494.1"/>
</dbReference>